<accession>A0A0F9VI28</accession>
<reference evidence="1" key="1">
    <citation type="journal article" date="2015" name="Nature">
        <title>Complex archaea that bridge the gap between prokaryotes and eukaryotes.</title>
        <authorList>
            <person name="Spang A."/>
            <person name="Saw J.H."/>
            <person name="Jorgensen S.L."/>
            <person name="Zaremba-Niedzwiedzka K."/>
            <person name="Martijn J."/>
            <person name="Lind A.E."/>
            <person name="van Eijk R."/>
            <person name="Schleper C."/>
            <person name="Guy L."/>
            <person name="Ettema T.J."/>
        </authorList>
    </citation>
    <scope>NUCLEOTIDE SEQUENCE</scope>
</reference>
<name>A0A0F9VI28_9ZZZZ</name>
<evidence type="ECO:0000313" key="1">
    <source>
        <dbReference type="EMBL" id="KKN73171.1"/>
    </source>
</evidence>
<organism evidence="1">
    <name type="scientific">marine sediment metagenome</name>
    <dbReference type="NCBI Taxonomy" id="412755"/>
    <lineage>
        <taxon>unclassified sequences</taxon>
        <taxon>metagenomes</taxon>
        <taxon>ecological metagenomes</taxon>
    </lineage>
</organism>
<dbReference type="AlphaFoldDB" id="A0A0F9VI28"/>
<sequence>MKFLGIGKVTKDDDGKVTERCYVAELTEAEADMITGVAGKPHISGRYKPGIEVNVTAVYQKVKRINEKYAEIKAAVIAVKTSADDIDNAIPLT</sequence>
<gene>
    <name evidence="1" type="ORF">LCGC14_0403440</name>
</gene>
<protein>
    <submittedName>
        <fullName evidence="1">Uncharacterized protein</fullName>
    </submittedName>
</protein>
<proteinExistence type="predicted"/>
<comment type="caution">
    <text evidence="1">The sequence shown here is derived from an EMBL/GenBank/DDBJ whole genome shotgun (WGS) entry which is preliminary data.</text>
</comment>
<dbReference type="EMBL" id="LAZR01000349">
    <property type="protein sequence ID" value="KKN73171.1"/>
    <property type="molecule type" value="Genomic_DNA"/>
</dbReference>